<accession>A0A8R1I3V3</accession>
<evidence type="ECO:0000256" key="1">
    <source>
        <dbReference type="SAM" id="MobiDB-lite"/>
    </source>
</evidence>
<organism evidence="3 4">
    <name type="scientific">Caenorhabditis japonica</name>
    <dbReference type="NCBI Taxonomy" id="281687"/>
    <lineage>
        <taxon>Eukaryota</taxon>
        <taxon>Metazoa</taxon>
        <taxon>Ecdysozoa</taxon>
        <taxon>Nematoda</taxon>
        <taxon>Chromadorea</taxon>
        <taxon>Rhabditida</taxon>
        <taxon>Rhabditina</taxon>
        <taxon>Rhabditomorpha</taxon>
        <taxon>Rhabditoidea</taxon>
        <taxon>Rhabditidae</taxon>
        <taxon>Peloderinae</taxon>
        <taxon>Caenorhabditis</taxon>
    </lineage>
</organism>
<dbReference type="AlphaFoldDB" id="A0A8R1I3V3"/>
<sequence>MDEGGALAQAPIDPRAPGPALGFAVNNERPILRPSAPKPTFGYPVKINIFIDIRQNDVTIVKKKVNDLTWHVSYKIIEGKDNLRNIRVSLHCNVPEKRTILARYQITTESQFLQTVPHFEEKTVFDSVRRSVFYATEYPFPKTKENESVHQQQKLTVTVNDIAELEKFEWNNQVFPHGTKFLMYDWNDPIAIKVDVKQLKTLNPRFDQLVRDLAGGILSKREMNALFEFCGLFFNRWFFGDKKFESVIRNGYKLGFTKGWERWNRTDGDFPFQSRVNLPFYQHFGHAERLQPEGTNKKREDFRQIIQRYDIRLMDLDDPFLRCTTENLNDILTLPCQFTFYIDKTAAGHWLLMGGGIYQILDEKRYGIFLRVHLMKDQVAYLTGEGERLIHQKQNTFGMVIGVLDDEIIGMLRNNEMHFIVSSSQWITKDAIYNYSKVLSEETHQVTTVLSMPGPVNDVKWLKHAEEAYANGLTPMVPHPSWVGQTNAWITCLGNKRIGVSKEYLSHHSEYFRSKFYNTDWKDCGGSEVREDEDVEIVLEALNILWHRTHVLNTATYHRVIALAEVWLCPIIKNYVELAIITTEMILPLNKRDDGYFFDLDILNYILRNPQYASNFNVDLPEELRRKVRHINADELDAGKSVDGVDEGSGTTGLYYFDDDKTDDRGTGDVRALVRMDSRKRASNSSPLEGAFDEQPKQSGSFDDSLPSPSHAMPVVNSDPANAPKKKK</sequence>
<dbReference type="EnsemblMetazoa" id="CJA16084.2">
    <property type="protein sequence ID" value="CJA16084.2"/>
    <property type="gene ID" value="WBGene00135288"/>
</dbReference>
<dbReference type="InterPro" id="IPR011333">
    <property type="entry name" value="SKP1/BTB/POZ_sf"/>
</dbReference>
<dbReference type="PANTHER" id="PTHR22744">
    <property type="entry name" value="HELIX LOOP HELIX PROTEIN 21-RELATED"/>
    <property type="match status" value="1"/>
</dbReference>
<dbReference type="OMA" id="IKYVARH"/>
<protein>
    <submittedName>
        <fullName evidence="3">BTB domain-containing protein</fullName>
    </submittedName>
</protein>
<dbReference type="SUPFAM" id="SSF54695">
    <property type="entry name" value="POZ domain"/>
    <property type="match status" value="1"/>
</dbReference>
<dbReference type="InterPro" id="IPR000210">
    <property type="entry name" value="BTB/POZ_dom"/>
</dbReference>
<keyword evidence="4" id="KW-1185">Reference proteome</keyword>
<feature type="region of interest" description="Disordered" evidence="1">
    <location>
        <begin position="674"/>
        <end position="728"/>
    </location>
</feature>
<reference evidence="4" key="1">
    <citation type="submission" date="2010-08" db="EMBL/GenBank/DDBJ databases">
        <authorList>
            <consortium name="Caenorhabditis japonica Sequencing Consortium"/>
            <person name="Wilson R.K."/>
        </authorList>
    </citation>
    <scope>NUCLEOTIDE SEQUENCE [LARGE SCALE GENOMIC DNA]</scope>
    <source>
        <strain evidence="4">DF5081</strain>
    </source>
</reference>
<name>A0A8R1I3V3_CAEJA</name>
<dbReference type="Proteomes" id="UP000005237">
    <property type="component" value="Unassembled WGS sequence"/>
</dbReference>
<reference evidence="3" key="2">
    <citation type="submission" date="2022-06" db="UniProtKB">
        <authorList>
            <consortium name="EnsemblMetazoa"/>
        </authorList>
    </citation>
    <scope>IDENTIFICATION</scope>
    <source>
        <strain evidence="3">DF5081</strain>
    </source>
</reference>
<proteinExistence type="predicted"/>
<dbReference type="EnsemblMetazoa" id="CJA16084.1">
    <property type="protein sequence ID" value="CJA16084.1"/>
    <property type="gene ID" value="WBGene00135288"/>
</dbReference>
<dbReference type="PANTHER" id="PTHR22744:SF7">
    <property type="entry name" value="BTB DOMAIN-CONTAINING PROTEIN"/>
    <property type="match status" value="1"/>
</dbReference>
<evidence type="ECO:0000313" key="3">
    <source>
        <dbReference type="EnsemblMetazoa" id="CJA16084.1"/>
    </source>
</evidence>
<dbReference type="SMART" id="SM00225">
    <property type="entry name" value="BTB"/>
    <property type="match status" value="1"/>
</dbReference>
<feature type="domain" description="BTB" evidence="2">
    <location>
        <begin position="486"/>
        <end position="584"/>
    </location>
</feature>
<dbReference type="Pfam" id="PF00651">
    <property type="entry name" value="BTB"/>
    <property type="match status" value="1"/>
</dbReference>
<evidence type="ECO:0000259" key="2">
    <source>
        <dbReference type="SMART" id="SM00225"/>
    </source>
</evidence>
<evidence type="ECO:0000313" key="4">
    <source>
        <dbReference type="Proteomes" id="UP000005237"/>
    </source>
</evidence>